<dbReference type="Proteomes" id="UP001362999">
    <property type="component" value="Unassembled WGS sequence"/>
</dbReference>
<dbReference type="InterPro" id="IPR041078">
    <property type="entry name" value="Plavaka"/>
</dbReference>
<evidence type="ECO:0000313" key="1">
    <source>
        <dbReference type="EMBL" id="KAK6966689.1"/>
    </source>
</evidence>
<comment type="caution">
    <text evidence="1">The sequence shown here is derived from an EMBL/GenBank/DDBJ whole genome shotgun (WGS) entry which is preliminary data.</text>
</comment>
<protein>
    <submittedName>
        <fullName evidence="1">Uncharacterized protein</fullName>
    </submittedName>
</protein>
<reference evidence="1 2" key="1">
    <citation type="journal article" date="2024" name="J Genomics">
        <title>Draft genome sequencing and assembly of Favolaschia claudopus CIRM-BRFM 2984 isolated from oak limbs.</title>
        <authorList>
            <person name="Navarro D."/>
            <person name="Drula E."/>
            <person name="Chaduli D."/>
            <person name="Cazenave R."/>
            <person name="Ahrendt S."/>
            <person name="Wang J."/>
            <person name="Lipzen A."/>
            <person name="Daum C."/>
            <person name="Barry K."/>
            <person name="Grigoriev I.V."/>
            <person name="Favel A."/>
            <person name="Rosso M.N."/>
            <person name="Martin F."/>
        </authorList>
    </citation>
    <scope>NUCLEOTIDE SEQUENCE [LARGE SCALE GENOMIC DNA]</scope>
    <source>
        <strain evidence="1 2">CIRM-BRFM 2984</strain>
    </source>
</reference>
<dbReference type="Pfam" id="PF18759">
    <property type="entry name" value="Plavaka"/>
    <property type="match status" value="1"/>
</dbReference>
<proteinExistence type="predicted"/>
<name>A0AAV9Z089_9AGAR</name>
<organism evidence="1 2">
    <name type="scientific">Favolaschia claudopus</name>
    <dbReference type="NCBI Taxonomy" id="2862362"/>
    <lineage>
        <taxon>Eukaryota</taxon>
        <taxon>Fungi</taxon>
        <taxon>Dikarya</taxon>
        <taxon>Basidiomycota</taxon>
        <taxon>Agaricomycotina</taxon>
        <taxon>Agaricomycetes</taxon>
        <taxon>Agaricomycetidae</taxon>
        <taxon>Agaricales</taxon>
        <taxon>Marasmiineae</taxon>
        <taxon>Mycenaceae</taxon>
        <taxon>Favolaschia</taxon>
    </lineage>
</organism>
<sequence>MYHDSDDDEPARIIYGPGTARTPGLVPPLRRALFAQDVFHEDEPIRPVYAHTMEPSQEYSPPESPLAPYTKLPLVRAWTSVSTTDLGPAKSFSREFNSAPGPSPPSETRLSIAATATNLLNISLNPFRNKTVFGFMKWMWTGSILKSVGEGQRIVDLINSGDFCQEDLKGFDFRTETAKFDKIINPVGSAVGNASGIKDGWREIDVPIEVPDGEKHAASDSLPTYNVPGLHFRNLTQAIKAAIEGPSSRHFHCTPFKQFWHRSKDEDPIPIYDEIYSSLAFINAHEKIQREAGESGCDLERVVLALMFWSDSTHLANFGTASLWPLYLFFGNQSKWVRSKPRSAACHHVAYMPKFFHPILEGKSQQNAMNSTESLELPLCTLITLRMGKSGIKALGLVSLQFSAIHRDNFVEDRSQLIPGGFHFVATGWSSDLKNRIQVVKGGRSATQPKIFIVNLRSAKEVSPGAVELSNDIEGLLHTIASLLEDYSELLPSLTARMTATEVVEVLKAEFDKEPRMLVHRANRPISLTDVERFCIRLFPN</sequence>
<dbReference type="AlphaFoldDB" id="A0AAV9Z089"/>
<accession>A0AAV9Z089</accession>
<dbReference type="EMBL" id="JAWWNJ010000259">
    <property type="protein sequence ID" value="KAK6966689.1"/>
    <property type="molecule type" value="Genomic_DNA"/>
</dbReference>
<gene>
    <name evidence="1" type="ORF">R3P38DRAFT_3512351</name>
</gene>
<evidence type="ECO:0000313" key="2">
    <source>
        <dbReference type="Proteomes" id="UP001362999"/>
    </source>
</evidence>
<keyword evidence="2" id="KW-1185">Reference proteome</keyword>